<name>A0A9P0M5N2_ACAOB</name>
<dbReference type="Proteomes" id="UP001152888">
    <property type="component" value="Unassembled WGS sequence"/>
</dbReference>
<dbReference type="AlphaFoldDB" id="A0A9P0M5N2"/>
<keyword evidence="1" id="KW-0472">Membrane</keyword>
<keyword evidence="1" id="KW-1133">Transmembrane helix</keyword>
<evidence type="ECO:0000313" key="3">
    <source>
        <dbReference type="Proteomes" id="UP001152888"/>
    </source>
</evidence>
<keyword evidence="1" id="KW-0812">Transmembrane</keyword>
<dbReference type="OrthoDB" id="6790315at2759"/>
<reference evidence="2" key="1">
    <citation type="submission" date="2022-03" db="EMBL/GenBank/DDBJ databases">
        <authorList>
            <person name="Sayadi A."/>
        </authorList>
    </citation>
    <scope>NUCLEOTIDE SEQUENCE</scope>
</reference>
<evidence type="ECO:0000313" key="2">
    <source>
        <dbReference type="EMBL" id="CAH2009641.1"/>
    </source>
</evidence>
<proteinExistence type="predicted"/>
<feature type="transmembrane region" description="Helical" evidence="1">
    <location>
        <begin position="12"/>
        <end position="31"/>
    </location>
</feature>
<feature type="transmembrane region" description="Helical" evidence="1">
    <location>
        <begin position="37"/>
        <end position="58"/>
    </location>
</feature>
<protein>
    <submittedName>
        <fullName evidence="2">Uncharacterized protein</fullName>
    </submittedName>
</protein>
<keyword evidence="3" id="KW-1185">Reference proteome</keyword>
<sequence length="133" mass="15328">MCAISVKKGPNYRTYVKLLHVLGMPFGVAMLKTKSTLIRYSMIILTHVMAIAHVIYFITVKAKKRSSITSHNVLKMFEGLRAIATLIMVMNRNTYRNSQVKVAAITFDIEKRFLGKFWVFVVIFIKMEEYKSS</sequence>
<organism evidence="2 3">
    <name type="scientific">Acanthoscelides obtectus</name>
    <name type="common">Bean weevil</name>
    <name type="synonym">Bruchus obtectus</name>
    <dbReference type="NCBI Taxonomy" id="200917"/>
    <lineage>
        <taxon>Eukaryota</taxon>
        <taxon>Metazoa</taxon>
        <taxon>Ecdysozoa</taxon>
        <taxon>Arthropoda</taxon>
        <taxon>Hexapoda</taxon>
        <taxon>Insecta</taxon>
        <taxon>Pterygota</taxon>
        <taxon>Neoptera</taxon>
        <taxon>Endopterygota</taxon>
        <taxon>Coleoptera</taxon>
        <taxon>Polyphaga</taxon>
        <taxon>Cucujiformia</taxon>
        <taxon>Chrysomeloidea</taxon>
        <taxon>Chrysomelidae</taxon>
        <taxon>Bruchinae</taxon>
        <taxon>Bruchini</taxon>
        <taxon>Acanthoscelides</taxon>
    </lineage>
</organism>
<comment type="caution">
    <text evidence="2">The sequence shown here is derived from an EMBL/GenBank/DDBJ whole genome shotgun (WGS) entry which is preliminary data.</text>
</comment>
<dbReference type="EMBL" id="CAKOFQ010007900">
    <property type="protein sequence ID" value="CAH2009641.1"/>
    <property type="molecule type" value="Genomic_DNA"/>
</dbReference>
<accession>A0A9P0M5N2</accession>
<gene>
    <name evidence="2" type="ORF">ACAOBT_LOCUS31008</name>
</gene>
<evidence type="ECO:0000256" key="1">
    <source>
        <dbReference type="SAM" id="Phobius"/>
    </source>
</evidence>